<keyword evidence="3" id="KW-0343">GTPase activation</keyword>
<comment type="caution">
    <text evidence="12">The sequence shown here is derived from an EMBL/GenBank/DDBJ whole genome shotgun (WGS) entry which is preliminary data.</text>
</comment>
<dbReference type="GO" id="GO:0005737">
    <property type="term" value="C:cytoplasm"/>
    <property type="evidence" value="ECO:0007669"/>
    <property type="project" value="UniProtKB-SubCell"/>
</dbReference>
<evidence type="ECO:0000256" key="5">
    <source>
        <dbReference type="ARBA" id="ARBA00023136"/>
    </source>
</evidence>
<evidence type="ECO:0000256" key="7">
    <source>
        <dbReference type="ARBA" id="ARBA00042482"/>
    </source>
</evidence>
<dbReference type="FunFam" id="1.10.555.10:FF:000003">
    <property type="entry name" value="Putative rho GTPase-activating protein 12"/>
    <property type="match status" value="1"/>
</dbReference>
<keyword evidence="4" id="KW-0963">Cytoplasm</keyword>
<dbReference type="InterPro" id="IPR000198">
    <property type="entry name" value="RhoGAP_dom"/>
</dbReference>
<dbReference type="Pfam" id="PF00620">
    <property type="entry name" value="RhoGAP"/>
    <property type="match status" value="1"/>
</dbReference>
<dbReference type="GO" id="GO:0016020">
    <property type="term" value="C:membrane"/>
    <property type="evidence" value="ECO:0007669"/>
    <property type="project" value="UniProtKB-SubCell"/>
</dbReference>
<feature type="region of interest" description="Disordered" evidence="9">
    <location>
        <begin position="1"/>
        <end position="20"/>
    </location>
</feature>
<gene>
    <name evidence="12" type="primary">ARHGAP15</name>
    <name evidence="12" type="ORF">AOXY_G12557</name>
</gene>
<evidence type="ECO:0000256" key="8">
    <source>
        <dbReference type="ARBA" id="ARBA00042925"/>
    </source>
</evidence>
<dbReference type="InterPro" id="IPR008936">
    <property type="entry name" value="Rho_GTPase_activation_prot"/>
</dbReference>
<dbReference type="SUPFAM" id="SSF50729">
    <property type="entry name" value="PH domain-like"/>
    <property type="match status" value="1"/>
</dbReference>
<keyword evidence="13" id="KW-1185">Reference proteome</keyword>
<dbReference type="GO" id="GO:0007165">
    <property type="term" value="P:signal transduction"/>
    <property type="evidence" value="ECO:0007669"/>
    <property type="project" value="InterPro"/>
</dbReference>
<proteinExistence type="predicted"/>
<evidence type="ECO:0000313" key="12">
    <source>
        <dbReference type="EMBL" id="KAK1166038.1"/>
    </source>
</evidence>
<feature type="domain" description="PH" evidence="10">
    <location>
        <begin position="85"/>
        <end position="184"/>
    </location>
</feature>
<dbReference type="Pfam" id="PF00169">
    <property type="entry name" value="PH"/>
    <property type="match status" value="1"/>
</dbReference>
<sequence length="468" mass="53059">MDVQSASNKLSSPRQNPGAVQMRIKSITASCDRLSQTKSMVLTDPGHPAKAISSHRRNHSQHNLADITAGEKPDIEKCEYLNKAKIAEGGKKLRKNWASTWVVLDGKKLLFYKESKQQALTNLKTGCKPESVDLYGAQIEWTTEKSSRKNVFQITTGSGSEFLLQSEKHASIFSWHDAIKKAIDSLGTDGRLLHSNIRKSSSTEHVNRCGESSPAVKETKPEHRRSLIFKLTYSTSDSGDRNGVKNRLKKFISRRPSMKTLQEKGIIRDQVFGCHLATLCEREETTIPNFVRQCLKNVEERGLEADGIYRVSGNLATIQKLRFAVDQEEMLNLDDSQWEDIHVVTGALKMFFRELPEPLFPFCFFELFVEAIKTQDYQQRVQSIKKLVSQLPKPNHDTMKVLFRHLQKIIAKASENLMSTQGISIVFGPTLLWPQFDTGNMAVHMVYQNQIVELILIEYSEIFGPTDD</sequence>
<dbReference type="SMART" id="SM00233">
    <property type="entry name" value="PH"/>
    <property type="match status" value="1"/>
</dbReference>
<dbReference type="PANTHER" id="PTHR23176:SF108">
    <property type="entry name" value="RHO GTPASE-ACTIVATING PROTEIN 15"/>
    <property type="match status" value="1"/>
</dbReference>
<dbReference type="GO" id="GO:0005096">
    <property type="term" value="F:GTPase activator activity"/>
    <property type="evidence" value="ECO:0007669"/>
    <property type="project" value="UniProtKB-KW"/>
</dbReference>
<dbReference type="SUPFAM" id="SSF48350">
    <property type="entry name" value="GTPase activation domain, GAP"/>
    <property type="match status" value="1"/>
</dbReference>
<comment type="subcellular location">
    <subcellularLocation>
        <location evidence="2">Cytoplasm</location>
    </subcellularLocation>
    <subcellularLocation>
        <location evidence="1">Membrane</location>
        <topology evidence="1">Peripheral membrane protein</topology>
    </subcellularLocation>
</comment>
<evidence type="ECO:0000256" key="2">
    <source>
        <dbReference type="ARBA" id="ARBA00004496"/>
    </source>
</evidence>
<dbReference type="InterPro" id="IPR050729">
    <property type="entry name" value="Rho-GAP"/>
</dbReference>
<dbReference type="Proteomes" id="UP001230051">
    <property type="component" value="Unassembled WGS sequence"/>
</dbReference>
<name>A0AAD8G345_ACIOX</name>
<evidence type="ECO:0000259" key="11">
    <source>
        <dbReference type="PROSITE" id="PS50238"/>
    </source>
</evidence>
<dbReference type="Gene3D" id="1.10.555.10">
    <property type="entry name" value="Rho GTPase activation protein"/>
    <property type="match status" value="1"/>
</dbReference>
<dbReference type="PROSITE" id="PS50238">
    <property type="entry name" value="RHOGAP"/>
    <property type="match status" value="1"/>
</dbReference>
<evidence type="ECO:0000256" key="1">
    <source>
        <dbReference type="ARBA" id="ARBA00004170"/>
    </source>
</evidence>
<dbReference type="SMART" id="SM00324">
    <property type="entry name" value="RhoGAP"/>
    <property type="match status" value="1"/>
</dbReference>
<dbReference type="Gene3D" id="2.30.29.30">
    <property type="entry name" value="Pleckstrin-homology domain (PH domain)/Phosphotyrosine-binding domain (PTB)"/>
    <property type="match status" value="1"/>
</dbReference>
<dbReference type="PANTHER" id="PTHR23176">
    <property type="entry name" value="RHO/RAC/CDC GTPASE-ACTIVATING PROTEIN"/>
    <property type="match status" value="1"/>
</dbReference>
<dbReference type="CDD" id="cd13233">
    <property type="entry name" value="PH_ARHGAP9-like"/>
    <property type="match status" value="1"/>
</dbReference>
<dbReference type="FunFam" id="2.30.29.30:FF:000260">
    <property type="entry name" value="Rho GTPase activating protein 15"/>
    <property type="match status" value="1"/>
</dbReference>
<evidence type="ECO:0000256" key="9">
    <source>
        <dbReference type="SAM" id="MobiDB-lite"/>
    </source>
</evidence>
<feature type="domain" description="Rho-GAP" evidence="11">
    <location>
        <begin position="274"/>
        <end position="463"/>
    </location>
</feature>
<accession>A0AAD8G345</accession>
<evidence type="ECO:0000256" key="6">
    <source>
        <dbReference type="ARBA" id="ARBA00040777"/>
    </source>
</evidence>
<keyword evidence="5" id="KW-0472">Membrane</keyword>
<reference evidence="12" key="1">
    <citation type="submission" date="2022-02" db="EMBL/GenBank/DDBJ databases">
        <title>Atlantic sturgeon de novo genome assembly.</title>
        <authorList>
            <person name="Stock M."/>
            <person name="Klopp C."/>
            <person name="Guiguen Y."/>
            <person name="Cabau C."/>
            <person name="Parinello H."/>
            <person name="Santidrian Yebra-Pimentel E."/>
            <person name="Kuhl H."/>
            <person name="Dirks R.P."/>
            <person name="Guessner J."/>
            <person name="Wuertz S."/>
            <person name="Du K."/>
            <person name="Schartl M."/>
        </authorList>
    </citation>
    <scope>NUCLEOTIDE SEQUENCE</scope>
    <source>
        <strain evidence="12">STURGEONOMICS-FGT-2020</strain>
        <tissue evidence="12">Whole blood</tissue>
    </source>
</reference>
<protein>
    <recommendedName>
        <fullName evidence="6">Rho GTPase-activating protein 15</fullName>
    </recommendedName>
    <alternativeName>
        <fullName evidence="7">ArhGAP15</fullName>
    </alternativeName>
    <alternativeName>
        <fullName evidence="8">Rho-type GTPase-activating protein 15</fullName>
    </alternativeName>
</protein>
<dbReference type="InterPro" id="IPR011993">
    <property type="entry name" value="PH-like_dom_sf"/>
</dbReference>
<feature type="compositionally biased region" description="Polar residues" evidence="9">
    <location>
        <begin position="1"/>
        <end position="15"/>
    </location>
</feature>
<dbReference type="EMBL" id="JAGXEW010000011">
    <property type="protein sequence ID" value="KAK1166038.1"/>
    <property type="molecule type" value="Genomic_DNA"/>
</dbReference>
<evidence type="ECO:0000256" key="3">
    <source>
        <dbReference type="ARBA" id="ARBA00022468"/>
    </source>
</evidence>
<evidence type="ECO:0000256" key="4">
    <source>
        <dbReference type="ARBA" id="ARBA00022490"/>
    </source>
</evidence>
<dbReference type="CDD" id="cd04403">
    <property type="entry name" value="RhoGAP_ARHGAP27_15_12_9"/>
    <property type="match status" value="1"/>
</dbReference>
<dbReference type="InterPro" id="IPR001849">
    <property type="entry name" value="PH_domain"/>
</dbReference>
<dbReference type="PROSITE" id="PS50003">
    <property type="entry name" value="PH_DOMAIN"/>
    <property type="match status" value="1"/>
</dbReference>
<dbReference type="AlphaFoldDB" id="A0AAD8G345"/>
<evidence type="ECO:0000259" key="10">
    <source>
        <dbReference type="PROSITE" id="PS50003"/>
    </source>
</evidence>
<organism evidence="12 13">
    <name type="scientific">Acipenser oxyrinchus oxyrinchus</name>
    <dbReference type="NCBI Taxonomy" id="40147"/>
    <lineage>
        <taxon>Eukaryota</taxon>
        <taxon>Metazoa</taxon>
        <taxon>Chordata</taxon>
        <taxon>Craniata</taxon>
        <taxon>Vertebrata</taxon>
        <taxon>Euteleostomi</taxon>
        <taxon>Actinopterygii</taxon>
        <taxon>Chondrostei</taxon>
        <taxon>Acipenseriformes</taxon>
        <taxon>Acipenseridae</taxon>
        <taxon>Acipenser</taxon>
    </lineage>
</organism>
<evidence type="ECO:0000313" key="13">
    <source>
        <dbReference type="Proteomes" id="UP001230051"/>
    </source>
</evidence>